<gene>
    <name evidence="9 12" type="primary">acpP</name>
</gene>
<keyword evidence="3 9" id="KW-0596">Phosphopantetheine</keyword>
<reference evidence="12" key="1">
    <citation type="submission" date="2021-03" db="EMBL/GenBank/DDBJ databases">
        <title>Transfer of the hemiparasitic marine red alga Erythrocystis saccata (Rhodomelaceae, Rhodophyta) to the tribe Streblocladieae inferred from organellar genome analysis.</title>
        <authorList>
            <person name="Hughey J.R."/>
        </authorList>
    </citation>
    <scope>NUCLEOTIDE SEQUENCE</scope>
</reference>
<evidence type="ECO:0000256" key="1">
    <source>
        <dbReference type="ARBA" id="ARBA00005194"/>
    </source>
</evidence>
<comment type="function">
    <text evidence="9 10">Carrier of the growing fatty acid chain in fatty acid biosynthesis.</text>
</comment>
<evidence type="ECO:0000256" key="2">
    <source>
        <dbReference type="ARBA" id="ARBA00010930"/>
    </source>
</evidence>
<dbReference type="NCBIfam" id="NF002148">
    <property type="entry name" value="PRK00982.1-2"/>
    <property type="match status" value="1"/>
</dbReference>
<keyword evidence="7 9" id="KW-0443">Lipid metabolism</keyword>
<dbReference type="AlphaFoldDB" id="A0A8E6L341"/>
<keyword evidence="6 9" id="KW-0276">Fatty acid metabolism</keyword>
<dbReference type="InterPro" id="IPR006162">
    <property type="entry name" value="Ppantetheine_attach_site"/>
</dbReference>
<feature type="modified residue" description="O-(pantetheine 4'-phosphoryl)serine" evidence="9">
    <location>
        <position position="43"/>
    </location>
</feature>
<dbReference type="InterPro" id="IPR003231">
    <property type="entry name" value="ACP"/>
</dbReference>
<dbReference type="FunFam" id="1.10.1200.10:FF:000003">
    <property type="entry name" value="Acyl carrier protein"/>
    <property type="match status" value="1"/>
</dbReference>
<dbReference type="PROSITE" id="PS50075">
    <property type="entry name" value="CARRIER"/>
    <property type="match status" value="1"/>
</dbReference>
<comment type="pathway">
    <text evidence="1 9">Lipid metabolism; fatty acid biosynthesis.</text>
</comment>
<dbReference type="UniPathway" id="UPA00094"/>
<dbReference type="GO" id="GO:0000036">
    <property type="term" value="F:acyl carrier activity"/>
    <property type="evidence" value="ECO:0007669"/>
    <property type="project" value="UniProtKB-UniRule"/>
</dbReference>
<comment type="similarity">
    <text evidence="2 9">Belongs to the acyl carrier protein (ACP) family.</text>
</comment>
<evidence type="ECO:0000256" key="4">
    <source>
        <dbReference type="ARBA" id="ARBA00022516"/>
    </source>
</evidence>
<evidence type="ECO:0000259" key="11">
    <source>
        <dbReference type="PROSITE" id="PS50075"/>
    </source>
</evidence>
<dbReference type="GO" id="GO:0005829">
    <property type="term" value="C:cytosol"/>
    <property type="evidence" value="ECO:0007669"/>
    <property type="project" value="TreeGrafter"/>
</dbReference>
<evidence type="ECO:0000313" key="12">
    <source>
        <dbReference type="EMBL" id="QVQ56771.1"/>
    </source>
</evidence>
<dbReference type="NCBIfam" id="NF002151">
    <property type="entry name" value="PRK00982.1-5"/>
    <property type="match status" value="1"/>
</dbReference>
<dbReference type="EMBL" id="MW810349">
    <property type="protein sequence ID" value="QVQ56771.1"/>
    <property type="molecule type" value="Genomic_DNA"/>
</dbReference>
<evidence type="ECO:0000256" key="9">
    <source>
        <dbReference type="HAMAP-Rule" id="MF_01217"/>
    </source>
</evidence>
<sequence length="86" mass="9539">MSAKEKDSKIFETVRNIVAQQLGVDKKLVTLEANFANDLGADSLDTVELVMAIEEEFDIEIPDEDAEKIATLNQAVKFIEQAVNLN</sequence>
<dbReference type="GO" id="GO:0000035">
    <property type="term" value="F:acyl binding"/>
    <property type="evidence" value="ECO:0007669"/>
    <property type="project" value="TreeGrafter"/>
</dbReference>
<dbReference type="PANTHER" id="PTHR20863:SF76">
    <property type="entry name" value="CARRIER DOMAIN-CONTAINING PROTEIN"/>
    <property type="match status" value="1"/>
</dbReference>
<evidence type="ECO:0000256" key="10">
    <source>
        <dbReference type="RuleBase" id="RU000722"/>
    </source>
</evidence>
<dbReference type="HAMAP" id="MF_01217">
    <property type="entry name" value="Acyl_carrier"/>
    <property type="match status" value="1"/>
</dbReference>
<protein>
    <recommendedName>
        <fullName evidence="9 10">Acyl carrier protein</fullName>
        <shortName evidence="9">ACP</shortName>
    </recommendedName>
</protein>
<comment type="PTM">
    <text evidence="9">4'-phosphopantetheine is transferred from CoA to a specific serine of apo-ACP by AcpS. This modification is essential for activity because fatty acids are bound in thioester linkage to the sulfhydryl of the prosthetic group.</text>
</comment>
<keyword evidence="8 9" id="KW-0275">Fatty acid biosynthesis</keyword>
<dbReference type="InterPro" id="IPR009081">
    <property type="entry name" value="PP-bd_ACP"/>
</dbReference>
<keyword evidence="4 9" id="KW-0444">Lipid biosynthesis</keyword>
<comment type="subcellular location">
    <subcellularLocation>
        <location evidence="9">Plastid</location>
        <location evidence="9">Chloroplast</location>
    </subcellularLocation>
</comment>
<keyword evidence="12" id="KW-0934">Plastid</keyword>
<name>A0A8E6L341_9FLOR</name>
<feature type="domain" description="Carrier" evidence="11">
    <location>
        <begin position="8"/>
        <end position="83"/>
    </location>
</feature>
<dbReference type="NCBIfam" id="TIGR00517">
    <property type="entry name" value="acyl_carrier"/>
    <property type="match status" value="1"/>
</dbReference>
<dbReference type="PROSITE" id="PS00012">
    <property type="entry name" value="PHOSPHOPANTETHEINE"/>
    <property type="match status" value="1"/>
</dbReference>
<keyword evidence="5 9" id="KW-0597">Phosphoprotein</keyword>
<dbReference type="Pfam" id="PF00550">
    <property type="entry name" value="PP-binding"/>
    <property type="match status" value="1"/>
</dbReference>
<dbReference type="NCBIfam" id="NF002150">
    <property type="entry name" value="PRK00982.1-4"/>
    <property type="match status" value="1"/>
</dbReference>
<organism evidence="12">
    <name type="scientific">Erythrocystis saccata</name>
    <dbReference type="NCBI Taxonomy" id="2822695"/>
    <lineage>
        <taxon>Eukaryota</taxon>
        <taxon>Rhodophyta</taxon>
        <taxon>Florideophyceae</taxon>
        <taxon>Rhodymeniophycidae</taxon>
        <taxon>Ceramiales</taxon>
        <taxon>Rhodomelaceae</taxon>
        <taxon>Erythrocystis</taxon>
    </lineage>
</organism>
<geneLocation type="chloroplast" evidence="12"/>
<dbReference type="GO" id="GO:0009245">
    <property type="term" value="P:lipid A biosynthetic process"/>
    <property type="evidence" value="ECO:0007669"/>
    <property type="project" value="TreeGrafter"/>
</dbReference>
<dbReference type="PANTHER" id="PTHR20863">
    <property type="entry name" value="ACYL CARRIER PROTEIN"/>
    <property type="match status" value="1"/>
</dbReference>
<keyword evidence="12" id="KW-0150">Chloroplast</keyword>
<evidence type="ECO:0000256" key="7">
    <source>
        <dbReference type="ARBA" id="ARBA00023098"/>
    </source>
</evidence>
<dbReference type="NCBIfam" id="NF002149">
    <property type="entry name" value="PRK00982.1-3"/>
    <property type="match status" value="1"/>
</dbReference>
<evidence type="ECO:0000256" key="5">
    <source>
        <dbReference type="ARBA" id="ARBA00022553"/>
    </source>
</evidence>
<accession>A0A8E6L341</accession>
<evidence type="ECO:0000256" key="8">
    <source>
        <dbReference type="ARBA" id="ARBA00023160"/>
    </source>
</evidence>
<dbReference type="GO" id="GO:0016020">
    <property type="term" value="C:membrane"/>
    <property type="evidence" value="ECO:0007669"/>
    <property type="project" value="GOC"/>
</dbReference>
<dbReference type="GO" id="GO:0005739">
    <property type="term" value="C:mitochondrion"/>
    <property type="evidence" value="ECO:0007669"/>
    <property type="project" value="UniProtKB-ARBA"/>
</dbReference>
<proteinExistence type="inferred from homology"/>
<evidence type="ECO:0000256" key="6">
    <source>
        <dbReference type="ARBA" id="ARBA00022832"/>
    </source>
</evidence>
<evidence type="ECO:0000256" key="3">
    <source>
        <dbReference type="ARBA" id="ARBA00022450"/>
    </source>
</evidence>
<dbReference type="GO" id="GO:0009507">
    <property type="term" value="C:chloroplast"/>
    <property type="evidence" value="ECO:0007669"/>
    <property type="project" value="UniProtKB-SubCell"/>
</dbReference>